<evidence type="ECO:0000256" key="1">
    <source>
        <dbReference type="SAM" id="Phobius"/>
    </source>
</evidence>
<feature type="transmembrane region" description="Helical" evidence="1">
    <location>
        <begin position="144"/>
        <end position="166"/>
    </location>
</feature>
<keyword evidence="1" id="KW-0812">Transmembrane</keyword>
<name>A0A926EGN3_9FIRM</name>
<dbReference type="EMBL" id="JACRTC010000010">
    <property type="protein sequence ID" value="MBC8571332.1"/>
    <property type="molecule type" value="Genomic_DNA"/>
</dbReference>
<feature type="transmembrane region" description="Helical" evidence="1">
    <location>
        <begin position="107"/>
        <end position="132"/>
    </location>
</feature>
<protein>
    <submittedName>
        <fullName evidence="2">QueT transporter family protein</fullName>
    </submittedName>
</protein>
<dbReference type="PANTHER" id="PTHR40044:SF1">
    <property type="entry name" value="INTEGRAL MEMBRANE PROTEIN"/>
    <property type="match status" value="1"/>
</dbReference>
<keyword evidence="3" id="KW-1185">Reference proteome</keyword>
<dbReference type="PANTHER" id="PTHR40044">
    <property type="entry name" value="INTEGRAL MEMBRANE PROTEIN-RELATED"/>
    <property type="match status" value="1"/>
</dbReference>
<organism evidence="2 3">
    <name type="scientific">Zongyangia hominis</name>
    <dbReference type="NCBI Taxonomy" id="2763677"/>
    <lineage>
        <taxon>Bacteria</taxon>
        <taxon>Bacillati</taxon>
        <taxon>Bacillota</taxon>
        <taxon>Clostridia</taxon>
        <taxon>Eubacteriales</taxon>
        <taxon>Oscillospiraceae</taxon>
        <taxon>Zongyangia</taxon>
    </lineage>
</organism>
<dbReference type="Proteomes" id="UP000660861">
    <property type="component" value="Unassembled WGS sequence"/>
</dbReference>
<feature type="transmembrane region" description="Helical" evidence="1">
    <location>
        <begin position="76"/>
        <end position="95"/>
    </location>
</feature>
<comment type="caution">
    <text evidence="2">The sequence shown here is derived from an EMBL/GenBank/DDBJ whole genome shotgun (WGS) entry which is preliminary data.</text>
</comment>
<keyword evidence="1" id="KW-0472">Membrane</keyword>
<accession>A0A926EGN3</accession>
<reference evidence="2" key="1">
    <citation type="submission" date="2020-08" db="EMBL/GenBank/DDBJ databases">
        <title>Genome public.</title>
        <authorList>
            <person name="Liu C."/>
            <person name="Sun Q."/>
        </authorList>
    </citation>
    <scope>NUCLEOTIDE SEQUENCE</scope>
    <source>
        <strain evidence="2">NSJ-54</strain>
    </source>
</reference>
<keyword evidence="1" id="KW-1133">Transmembrane helix</keyword>
<sequence>MNMTSKKTRAVVEGALIAALYAALSIALAPISFGQVQVRVSEALTLLPLFTPNAIWGVTIGCVLSNTIGMFMGVNILGFLDIIFGSLATLLAALITRKLKKPAIKGLPILAPLPPVLLNAVVVGAELTFVTVNHFDARVFLLNAAYVGLGQLLACYVLGLMLVWLLQRGNLSDKLFFAK</sequence>
<evidence type="ECO:0000313" key="2">
    <source>
        <dbReference type="EMBL" id="MBC8571332.1"/>
    </source>
</evidence>
<dbReference type="InterPro" id="IPR010387">
    <property type="entry name" value="QueT"/>
</dbReference>
<dbReference type="Pfam" id="PF06177">
    <property type="entry name" value="QueT"/>
    <property type="match status" value="1"/>
</dbReference>
<evidence type="ECO:0000313" key="3">
    <source>
        <dbReference type="Proteomes" id="UP000660861"/>
    </source>
</evidence>
<gene>
    <name evidence="2" type="ORF">H8709_10935</name>
</gene>
<proteinExistence type="predicted"/>
<dbReference type="PIRSF" id="PIRSF031501">
    <property type="entry name" value="QueT"/>
    <property type="match status" value="1"/>
</dbReference>
<dbReference type="AlphaFoldDB" id="A0A926EGN3"/>